<feature type="transmembrane region" description="Helical" evidence="1">
    <location>
        <begin position="40"/>
        <end position="60"/>
    </location>
</feature>
<protein>
    <submittedName>
        <fullName evidence="2">Uncharacterized protein</fullName>
    </submittedName>
</protein>
<gene>
    <name evidence="2" type="ordered locus">AMED_6986</name>
</gene>
<dbReference type="Proteomes" id="UP000000328">
    <property type="component" value="Chromosome"/>
</dbReference>
<dbReference type="KEGG" id="amd:AMED_6986"/>
<dbReference type="OrthoDB" id="3733764at2"/>
<dbReference type="AlphaFoldDB" id="A0A0H3DCM6"/>
<keyword evidence="1" id="KW-0472">Membrane</keyword>
<keyword evidence="1" id="KW-1133">Transmembrane helix</keyword>
<evidence type="ECO:0000256" key="1">
    <source>
        <dbReference type="SAM" id="Phobius"/>
    </source>
</evidence>
<sequence length="82" mass="8670">MSSIMMRIGVLCAVLGFGTLVLEQFDYEFRILSWATDMQPVFGIVLGVAGLALIGGSVALSRAKTAEQHAPVQPPQQPGQPG</sequence>
<dbReference type="RefSeq" id="WP_013228750.1">
    <property type="nucleotide sequence ID" value="NC_014318.1"/>
</dbReference>
<evidence type="ECO:0000313" key="3">
    <source>
        <dbReference type="Proteomes" id="UP000000328"/>
    </source>
</evidence>
<accession>A0A0H3DCM6</accession>
<dbReference type="HOGENOM" id="CLU_2550883_0_0_11"/>
<organism evidence="2 3">
    <name type="scientific">Amycolatopsis mediterranei (strain U-32)</name>
    <dbReference type="NCBI Taxonomy" id="749927"/>
    <lineage>
        <taxon>Bacteria</taxon>
        <taxon>Bacillati</taxon>
        <taxon>Actinomycetota</taxon>
        <taxon>Actinomycetes</taxon>
        <taxon>Pseudonocardiales</taxon>
        <taxon>Pseudonocardiaceae</taxon>
        <taxon>Amycolatopsis</taxon>
    </lineage>
</organism>
<evidence type="ECO:0000313" key="2">
    <source>
        <dbReference type="EMBL" id="ADJ48705.1"/>
    </source>
</evidence>
<keyword evidence="1" id="KW-0812">Transmembrane</keyword>
<dbReference type="GeneID" id="92874635"/>
<name>A0A0H3DCM6_AMYMU</name>
<dbReference type="PATRIC" id="fig|749927.5.peg.7265"/>
<dbReference type="EMBL" id="CP002000">
    <property type="protein sequence ID" value="ADJ48705.1"/>
    <property type="molecule type" value="Genomic_DNA"/>
</dbReference>
<reference evidence="2 3" key="1">
    <citation type="journal article" date="2010" name="Cell Res.">
        <title>Complete genome sequence of the rifamycin SV-producing Amycolatopsis mediterranei U32 revealed its genetic characteristics in phylogeny and metabolism.</title>
        <authorList>
            <person name="Zhao W."/>
            <person name="Zhong Y."/>
            <person name="Yuan H."/>
            <person name="Wang J."/>
            <person name="Zheng H."/>
            <person name="Wang Y."/>
            <person name="Cen X."/>
            <person name="Xu F."/>
            <person name="Bai J."/>
            <person name="Han X."/>
            <person name="Lu G."/>
            <person name="Zhu Y."/>
            <person name="Shao Z."/>
            <person name="Yan H."/>
            <person name="Li C."/>
            <person name="Peng N."/>
            <person name="Zhang Z."/>
            <person name="Zhang Y."/>
            <person name="Lin W."/>
            <person name="Fan Y."/>
            <person name="Qin Z."/>
            <person name="Hu Y."/>
            <person name="Zhu B."/>
            <person name="Wang S."/>
            <person name="Ding X."/>
            <person name="Zhao G.P."/>
        </authorList>
    </citation>
    <scope>NUCLEOTIDE SEQUENCE [LARGE SCALE GENOMIC DNA]</scope>
    <source>
        <strain evidence="3">U-32</strain>
    </source>
</reference>
<proteinExistence type="predicted"/>
<dbReference type="eggNOG" id="ENOG502ZG08">
    <property type="taxonomic scope" value="Bacteria"/>
</dbReference>